<dbReference type="AlphaFoldDB" id="A0A061R772"/>
<dbReference type="Gene3D" id="2.60.120.620">
    <property type="entry name" value="q2cbj1_9rhob like domain"/>
    <property type="match status" value="1"/>
</dbReference>
<evidence type="ECO:0000256" key="1">
    <source>
        <dbReference type="ARBA" id="ARBA00001962"/>
    </source>
</evidence>
<dbReference type="PANTHER" id="PTHR20883">
    <property type="entry name" value="PHYTANOYL-COA DIOXYGENASE DOMAIN CONTAINING 1"/>
    <property type="match status" value="1"/>
</dbReference>
<keyword evidence="2" id="KW-0560">Oxidoreductase</keyword>
<evidence type="ECO:0000313" key="2">
    <source>
        <dbReference type="EMBL" id="JAC66371.1"/>
    </source>
</evidence>
<dbReference type="PANTHER" id="PTHR20883:SF46">
    <property type="entry name" value="PHYTANOYL-COA HYDROXYLASE"/>
    <property type="match status" value="1"/>
</dbReference>
<dbReference type="InterPro" id="IPR008775">
    <property type="entry name" value="Phytyl_CoA_dOase-like"/>
</dbReference>
<proteinExistence type="predicted"/>
<organism evidence="2">
    <name type="scientific">Tetraselmis sp. GSL018</name>
    <dbReference type="NCBI Taxonomy" id="582737"/>
    <lineage>
        <taxon>Eukaryota</taxon>
        <taxon>Viridiplantae</taxon>
        <taxon>Chlorophyta</taxon>
        <taxon>core chlorophytes</taxon>
        <taxon>Chlorodendrophyceae</taxon>
        <taxon>Chlorodendrales</taxon>
        <taxon>Chlorodendraceae</taxon>
        <taxon>Tetraselmis</taxon>
    </lineage>
</organism>
<accession>A0A061R772</accession>
<keyword evidence="2" id="KW-0223">Dioxygenase</keyword>
<gene>
    <name evidence="2" type="ORF">TSPGSL018_13847</name>
</gene>
<dbReference type="Pfam" id="PF05721">
    <property type="entry name" value="PhyH"/>
    <property type="match status" value="1"/>
</dbReference>
<dbReference type="EMBL" id="GBEZ01020286">
    <property type="protein sequence ID" value="JAC66371.1"/>
    <property type="molecule type" value="Transcribed_RNA"/>
</dbReference>
<name>A0A061R772_9CHLO</name>
<reference evidence="2" key="1">
    <citation type="submission" date="2014-05" db="EMBL/GenBank/DDBJ databases">
        <title>The transcriptome of the halophilic microalga Tetraselmis sp. GSL018 isolated from the Great Salt Lake, Utah.</title>
        <authorList>
            <person name="Jinkerson R.E."/>
            <person name="D'Adamo S."/>
            <person name="Posewitz M.C."/>
        </authorList>
    </citation>
    <scope>NUCLEOTIDE SEQUENCE</scope>
    <source>
        <strain evidence="2">GSL018</strain>
    </source>
</reference>
<protein>
    <submittedName>
        <fullName evidence="2">Phytanoyl-dioxygenase</fullName>
    </submittedName>
</protein>
<dbReference type="GO" id="GO:0051213">
    <property type="term" value="F:dioxygenase activity"/>
    <property type="evidence" value="ECO:0007669"/>
    <property type="project" value="UniProtKB-KW"/>
</dbReference>
<dbReference type="SUPFAM" id="SSF51197">
    <property type="entry name" value="Clavaminate synthase-like"/>
    <property type="match status" value="1"/>
</dbReference>
<sequence length="249" mass="27081">MSLENFRRHGYAILRGFLTETELDVLHEESQRLLEAAAEEAKTNPSSDWSARTQGCIFQPVPAVQQALFASSPKKFCEFRCRWPRSAGAASVLLGEKLRQTAATLLGTRPWLFNEQYIVKPPRSPLSAFAWHRDSDWVRDEDGVEYPYVSVWCALDDTATGNGTLSILPFGSEGAGGSPTAEGGLRAIELCLSAGDAVAMSDRVWHSSGPNLSRFSRAAWMPQFSAGPISRRGAPVALAIPLPANRCGG</sequence>
<comment type="cofactor">
    <cofactor evidence="1">
        <name>Fe cation</name>
        <dbReference type="ChEBI" id="CHEBI:24875"/>
    </cofactor>
</comment>